<feature type="active site" evidence="3">
    <location>
        <position position="135"/>
    </location>
</feature>
<sequence>METDDRDKMTDPLTGLSTEHSEFGTELYTEQSDPRYRDIDRLPTEEIARLMNVADATVPGAVATAVPAVSAAIDAIAGRMARGGRLFYVGAGTSGRLGVLDASECPPTFGTDPELVQGVIAGGEAALTRSVEGAEDDHDGGAAAIADRGLGPLDSLVGISASGRAPFVLGALDEAARRGALTVSLSCNPGSPLSERAEHPIEVVVGPEVVAGSTRLKAGTAQKLVLNMISTIAMIRLGRTYGNAMIEVSAVNEKLTRRATRIVGDITGAGAAAARGALEAADWNVKVAVLMIERDLGPDGARALLKANGDRLEAARRAGGAA</sequence>
<dbReference type="STRING" id="58117.SAMN05421833_15411"/>
<keyword evidence="7" id="KW-1185">Reference proteome</keyword>
<keyword evidence="1 3" id="KW-0456">Lyase</keyword>
<dbReference type="InterPro" id="IPR005488">
    <property type="entry name" value="Etherase_MurQ"/>
</dbReference>
<dbReference type="EC" id="4.2.1.126" evidence="3"/>
<dbReference type="InterPro" id="IPR046348">
    <property type="entry name" value="SIS_dom_sf"/>
</dbReference>
<dbReference type="AlphaFoldDB" id="A0A1N7HIS5"/>
<dbReference type="HAMAP" id="MF_00068">
    <property type="entry name" value="MurQ"/>
    <property type="match status" value="1"/>
</dbReference>
<dbReference type="FunFam" id="3.40.50.10490:FF:000014">
    <property type="entry name" value="N-acetylmuramic acid 6-phosphate etherase"/>
    <property type="match status" value="1"/>
</dbReference>
<dbReference type="CDD" id="cd05007">
    <property type="entry name" value="SIS_Etherase"/>
    <property type="match status" value="1"/>
</dbReference>
<dbReference type="InterPro" id="IPR040190">
    <property type="entry name" value="MURQ/GCKR"/>
</dbReference>
<dbReference type="EMBL" id="FTNI01000054">
    <property type="protein sequence ID" value="SIS24786.1"/>
    <property type="molecule type" value="Genomic_DNA"/>
</dbReference>
<dbReference type="PANTHER" id="PTHR10088:SF4">
    <property type="entry name" value="GLUCOKINASE REGULATORY PROTEIN"/>
    <property type="match status" value="1"/>
</dbReference>
<evidence type="ECO:0000259" key="5">
    <source>
        <dbReference type="PROSITE" id="PS51464"/>
    </source>
</evidence>
<comment type="subunit">
    <text evidence="3">Homodimer.</text>
</comment>
<dbReference type="GO" id="GO:0016835">
    <property type="term" value="F:carbon-oxygen lyase activity"/>
    <property type="evidence" value="ECO:0007669"/>
    <property type="project" value="UniProtKB-UniRule"/>
</dbReference>
<dbReference type="Proteomes" id="UP000186096">
    <property type="component" value="Unassembled WGS sequence"/>
</dbReference>
<dbReference type="InterPro" id="IPR005486">
    <property type="entry name" value="Glucokinase_regulatory_CS"/>
</dbReference>
<keyword evidence="2 3" id="KW-0119">Carbohydrate metabolism</keyword>
<dbReference type="PANTHER" id="PTHR10088">
    <property type="entry name" value="GLUCOKINASE REGULATORY PROTEIN"/>
    <property type="match status" value="1"/>
</dbReference>
<dbReference type="NCBIfam" id="TIGR00274">
    <property type="entry name" value="N-acetylmuramic acid 6-phosphate etherase"/>
    <property type="match status" value="1"/>
</dbReference>
<dbReference type="UniPathway" id="UPA00342"/>
<evidence type="ECO:0000256" key="1">
    <source>
        <dbReference type="ARBA" id="ARBA00023239"/>
    </source>
</evidence>
<feature type="compositionally biased region" description="Basic and acidic residues" evidence="4">
    <location>
        <begin position="1"/>
        <end position="10"/>
    </location>
</feature>
<comment type="miscellaneous">
    <text evidence="3">A lyase-type mechanism (elimination/hydration) is suggested for the cleavage of the lactyl ether bond of MurNAc 6-phosphate, with the formation of an alpha,beta-unsaturated aldehyde intermediate with (E)-stereochemistry, followed by the syn addition of water to give product.</text>
</comment>
<organism evidence="6 7">
    <name type="scientific">Microbispora rosea</name>
    <dbReference type="NCBI Taxonomy" id="58117"/>
    <lineage>
        <taxon>Bacteria</taxon>
        <taxon>Bacillati</taxon>
        <taxon>Actinomycetota</taxon>
        <taxon>Actinomycetes</taxon>
        <taxon>Streptosporangiales</taxon>
        <taxon>Streptosporangiaceae</taxon>
        <taxon>Microbispora</taxon>
    </lineage>
</organism>
<comment type="catalytic activity">
    <reaction evidence="3">
        <text>N-acetyl-D-muramate 6-phosphate + H2O = N-acetyl-D-glucosamine 6-phosphate + (R)-lactate</text>
        <dbReference type="Rhea" id="RHEA:26410"/>
        <dbReference type="ChEBI" id="CHEBI:15377"/>
        <dbReference type="ChEBI" id="CHEBI:16004"/>
        <dbReference type="ChEBI" id="CHEBI:57513"/>
        <dbReference type="ChEBI" id="CHEBI:58722"/>
        <dbReference type="EC" id="4.2.1.126"/>
    </reaction>
</comment>
<protein>
    <recommendedName>
        <fullName evidence="3">N-acetylmuramic acid 6-phosphate etherase</fullName>
        <shortName evidence="3">MurNAc-6-P etherase</shortName>
        <ecNumber evidence="3">4.2.1.126</ecNumber>
    </recommendedName>
    <alternativeName>
        <fullName evidence="3">N-acetylmuramic acid 6-phosphate hydrolase</fullName>
    </alternativeName>
    <alternativeName>
        <fullName evidence="3">N-acetylmuramic acid 6-phosphate lyase</fullName>
    </alternativeName>
</protein>
<gene>
    <name evidence="3" type="primary">murQ</name>
    <name evidence="6" type="ORF">SAMN05421833_15411</name>
</gene>
<dbReference type="PROSITE" id="PS01272">
    <property type="entry name" value="GCKR"/>
    <property type="match status" value="1"/>
</dbReference>
<evidence type="ECO:0000313" key="6">
    <source>
        <dbReference type="EMBL" id="SIS24786.1"/>
    </source>
</evidence>
<dbReference type="GO" id="GO:0009254">
    <property type="term" value="P:peptidoglycan turnover"/>
    <property type="evidence" value="ECO:0007669"/>
    <property type="project" value="TreeGrafter"/>
</dbReference>
<comment type="pathway">
    <text evidence="3">Amino-sugar metabolism; N-acetylmuramate degradation.</text>
</comment>
<proteinExistence type="inferred from homology"/>
<dbReference type="NCBIfam" id="NF003915">
    <property type="entry name" value="PRK05441.1"/>
    <property type="match status" value="1"/>
</dbReference>
<dbReference type="PROSITE" id="PS51464">
    <property type="entry name" value="SIS"/>
    <property type="match status" value="1"/>
</dbReference>
<dbReference type="Gene3D" id="1.10.8.1080">
    <property type="match status" value="1"/>
</dbReference>
<reference evidence="7" key="1">
    <citation type="submission" date="2017-01" db="EMBL/GenBank/DDBJ databases">
        <authorList>
            <person name="Varghese N."/>
            <person name="Submissions S."/>
        </authorList>
    </citation>
    <scope>NUCLEOTIDE SEQUENCE [LARGE SCALE GENOMIC DNA]</scope>
    <source>
        <strain evidence="7">ATCC 12950</strain>
    </source>
</reference>
<dbReference type="GO" id="GO:0016803">
    <property type="term" value="F:ether hydrolase activity"/>
    <property type="evidence" value="ECO:0007669"/>
    <property type="project" value="TreeGrafter"/>
</dbReference>
<comment type="function">
    <text evidence="3">Specifically catalyzes the cleavage of the D-lactyl ether substituent of MurNAc 6-phosphate, producing GlcNAc 6-phosphate and D-lactate.</text>
</comment>
<dbReference type="NCBIfam" id="NF009222">
    <property type="entry name" value="PRK12570.1"/>
    <property type="match status" value="1"/>
</dbReference>
<accession>A0A1N7HIS5</accession>
<dbReference type="GO" id="GO:0046348">
    <property type="term" value="P:amino sugar catabolic process"/>
    <property type="evidence" value="ECO:0007669"/>
    <property type="project" value="InterPro"/>
</dbReference>
<evidence type="ECO:0000256" key="2">
    <source>
        <dbReference type="ARBA" id="ARBA00023277"/>
    </source>
</evidence>
<feature type="domain" description="SIS" evidence="5">
    <location>
        <begin position="76"/>
        <end position="239"/>
    </location>
</feature>
<feature type="active site" description="Proton donor" evidence="3">
    <location>
        <position position="104"/>
    </location>
</feature>
<dbReference type="SUPFAM" id="SSF53697">
    <property type="entry name" value="SIS domain"/>
    <property type="match status" value="1"/>
</dbReference>
<name>A0A1N7HIS5_9ACTN</name>
<dbReference type="GO" id="GO:0097367">
    <property type="term" value="F:carbohydrate derivative binding"/>
    <property type="evidence" value="ECO:0007669"/>
    <property type="project" value="InterPro"/>
</dbReference>
<dbReference type="Pfam" id="PF22645">
    <property type="entry name" value="GKRP_SIS_N"/>
    <property type="match status" value="1"/>
</dbReference>
<comment type="similarity">
    <text evidence="3">Belongs to the GCKR-like family. MurNAc-6-P etherase subfamily.</text>
</comment>
<dbReference type="Gene3D" id="3.40.50.10490">
    <property type="entry name" value="Glucose-6-phosphate isomerase like protein, domain 1"/>
    <property type="match status" value="1"/>
</dbReference>
<evidence type="ECO:0000256" key="4">
    <source>
        <dbReference type="SAM" id="MobiDB-lite"/>
    </source>
</evidence>
<feature type="region of interest" description="Disordered" evidence="4">
    <location>
        <begin position="1"/>
        <end position="30"/>
    </location>
</feature>
<dbReference type="InterPro" id="IPR001347">
    <property type="entry name" value="SIS_dom"/>
</dbReference>
<dbReference type="GO" id="GO:0097173">
    <property type="term" value="P:N-acetylmuramic acid catabolic process"/>
    <property type="evidence" value="ECO:0007669"/>
    <property type="project" value="UniProtKB-UniPathway"/>
</dbReference>
<evidence type="ECO:0000256" key="3">
    <source>
        <dbReference type="HAMAP-Rule" id="MF_00068"/>
    </source>
</evidence>
<evidence type="ECO:0000313" key="7">
    <source>
        <dbReference type="Proteomes" id="UP000186096"/>
    </source>
</evidence>